<dbReference type="AlphaFoldDB" id="A0A080WIZ0"/>
<accession>A0A080WIZ0</accession>
<dbReference type="HOGENOM" id="CLU_1876914_0_0_1"/>
<dbReference type="RefSeq" id="XP_047605417.1">
    <property type="nucleotide sequence ID" value="XM_047750783.1"/>
</dbReference>
<sequence>MGFVSCPLVCHSSWRAPCPTQLPHAGRPHPMPTNKYIKNKTTTINKTITLVFFHHIRRRRSRLRTLKSRALLPSLSVLSIKVSIRSPLSRTRSIFSVMISRTLSISLLAEASESDGGVVLKVCSKPRKSLLKAAHP</sequence>
<protein>
    <submittedName>
        <fullName evidence="1">Uncharacterized protein</fullName>
    </submittedName>
</protein>
<dbReference type="EMBL" id="GG700648">
    <property type="protein sequence ID" value="KFL60592.1"/>
    <property type="molecule type" value="Genomic_DNA"/>
</dbReference>
<proteinExistence type="predicted"/>
<gene>
    <name evidence="1" type="ORF">TERG_11713</name>
</gene>
<organism evidence="1 2">
    <name type="scientific">Trichophyton rubrum (strain ATCC MYA-4607 / CBS 118892)</name>
    <name type="common">Athlete's foot fungus</name>
    <dbReference type="NCBI Taxonomy" id="559305"/>
    <lineage>
        <taxon>Eukaryota</taxon>
        <taxon>Fungi</taxon>
        <taxon>Dikarya</taxon>
        <taxon>Ascomycota</taxon>
        <taxon>Pezizomycotina</taxon>
        <taxon>Eurotiomycetes</taxon>
        <taxon>Eurotiomycetidae</taxon>
        <taxon>Onygenales</taxon>
        <taxon>Arthrodermataceae</taxon>
        <taxon>Trichophyton</taxon>
    </lineage>
</organism>
<evidence type="ECO:0000313" key="1">
    <source>
        <dbReference type="EMBL" id="KFL60592.1"/>
    </source>
</evidence>
<dbReference type="GeneID" id="71777104"/>
<evidence type="ECO:0000313" key="2">
    <source>
        <dbReference type="Proteomes" id="UP000008864"/>
    </source>
</evidence>
<dbReference type="InParanoid" id="A0A080WIZ0"/>
<keyword evidence="2" id="KW-1185">Reference proteome</keyword>
<dbReference type="Proteomes" id="UP000008864">
    <property type="component" value="Unassembled WGS sequence"/>
</dbReference>
<dbReference type="VEuPathDB" id="FungiDB:TERG_11713"/>
<reference evidence="2" key="1">
    <citation type="journal article" date="2012" name="MBio">
        <title>Comparative genome analysis of Trichophyton rubrum and related dermatophytes reveals candidate genes involved in infection.</title>
        <authorList>
            <person name="Martinez D.A."/>
            <person name="Oliver B.G."/>
            <person name="Graeser Y."/>
            <person name="Goldberg J.M."/>
            <person name="Li W."/>
            <person name="Martinez-Rossi N.M."/>
            <person name="Monod M."/>
            <person name="Shelest E."/>
            <person name="Barton R.C."/>
            <person name="Birch E."/>
            <person name="Brakhage A.A."/>
            <person name="Chen Z."/>
            <person name="Gurr S.J."/>
            <person name="Heiman D."/>
            <person name="Heitman J."/>
            <person name="Kosti I."/>
            <person name="Rossi A."/>
            <person name="Saif S."/>
            <person name="Samalova M."/>
            <person name="Saunders C.W."/>
            <person name="Shea T."/>
            <person name="Summerbell R.C."/>
            <person name="Xu J."/>
            <person name="Young S."/>
            <person name="Zeng Q."/>
            <person name="Birren B.W."/>
            <person name="Cuomo C.A."/>
            <person name="White T.C."/>
        </authorList>
    </citation>
    <scope>NUCLEOTIDE SEQUENCE [LARGE SCALE GENOMIC DNA]</scope>
    <source>
        <strain evidence="2">ATCC MYA-4607 / CBS 118892</strain>
    </source>
</reference>
<name>A0A080WIZ0_TRIRC</name>